<dbReference type="PIRSF" id="PIRSF018637">
    <property type="entry name" value="TrmK"/>
    <property type="match status" value="1"/>
</dbReference>
<dbReference type="Pfam" id="PF04816">
    <property type="entry name" value="TrmK"/>
    <property type="match status" value="1"/>
</dbReference>
<gene>
    <name evidence="1" type="ORF">ACFSKK_09580</name>
</gene>
<evidence type="ECO:0000313" key="2">
    <source>
        <dbReference type="Proteomes" id="UP001597318"/>
    </source>
</evidence>
<dbReference type="InterPro" id="IPR029063">
    <property type="entry name" value="SAM-dependent_MTases_sf"/>
</dbReference>
<dbReference type="Proteomes" id="UP001597318">
    <property type="component" value="Unassembled WGS sequence"/>
</dbReference>
<comment type="caution">
    <text evidence="1">The sequence shown here is derived from an EMBL/GenBank/DDBJ whole genome shotgun (WGS) entry which is preliminary data.</text>
</comment>
<dbReference type="Gene3D" id="1.10.287.1890">
    <property type="match status" value="1"/>
</dbReference>
<dbReference type="InterPro" id="IPR006901">
    <property type="entry name" value="TrmK"/>
</dbReference>
<accession>A0ABW5BUU2</accession>
<dbReference type="EMBL" id="JBHUIK010000002">
    <property type="protein sequence ID" value="MFD2213928.1"/>
    <property type="molecule type" value="Genomic_DNA"/>
</dbReference>
<dbReference type="PANTHER" id="PTHR38451">
    <property type="entry name" value="TRNA (ADENINE(22)-N(1))-METHYLTRANSFERASE"/>
    <property type="match status" value="1"/>
</dbReference>
<name>A0ABW5BUU2_9BACI</name>
<dbReference type="PANTHER" id="PTHR38451:SF1">
    <property type="entry name" value="TRNA (ADENINE(22)-N(1))-METHYLTRANSFERASE"/>
    <property type="match status" value="1"/>
</dbReference>
<reference evidence="2" key="1">
    <citation type="journal article" date="2019" name="Int. J. Syst. Evol. Microbiol.">
        <title>The Global Catalogue of Microorganisms (GCM) 10K type strain sequencing project: providing services to taxonomists for standard genome sequencing and annotation.</title>
        <authorList>
            <consortium name="The Broad Institute Genomics Platform"/>
            <consortium name="The Broad Institute Genome Sequencing Center for Infectious Disease"/>
            <person name="Wu L."/>
            <person name="Ma J."/>
        </authorList>
    </citation>
    <scope>NUCLEOTIDE SEQUENCE [LARGE SCALE GENOMIC DNA]</scope>
    <source>
        <strain evidence="2">CGMCC 1.15474</strain>
    </source>
</reference>
<dbReference type="Gene3D" id="3.40.50.150">
    <property type="entry name" value="Vaccinia Virus protein VP39"/>
    <property type="match status" value="1"/>
</dbReference>
<evidence type="ECO:0000313" key="1">
    <source>
        <dbReference type="EMBL" id="MFD2213928.1"/>
    </source>
</evidence>
<protein>
    <submittedName>
        <fullName evidence="1">tRNA (Adenine(22)-N(1))-methyltransferase</fullName>
    </submittedName>
</protein>
<keyword evidence="2" id="KW-1185">Reference proteome</keyword>
<proteinExistence type="predicted"/>
<sequence>MNELKLSKRLETVASYVPKDAIFADIGSDHAYLPCYSILQGKAKAAIAGEITDGPYLSAKNQVMKCNLTNVISVRQGDGLSVIEDGESVDCITIAGMGGALIKKILEEGKSKLTGVTRLILQPNIHAHYIREWLVDNGWELIEEEILEEDDKLYEVLVAEKGEAKRPYDHYSYEAGLLLGPILAKEKSETFQKKWTGEYHHWKSIIAKLEEAGHTYEKNEKYQEIIKQMKLVEEVLSI</sequence>
<organism evidence="1 2">
    <name type="scientific">Metabacillus endolithicus</name>
    <dbReference type="NCBI Taxonomy" id="1535204"/>
    <lineage>
        <taxon>Bacteria</taxon>
        <taxon>Bacillati</taxon>
        <taxon>Bacillota</taxon>
        <taxon>Bacilli</taxon>
        <taxon>Bacillales</taxon>
        <taxon>Bacillaceae</taxon>
        <taxon>Metabacillus</taxon>
    </lineage>
</organism>
<dbReference type="SUPFAM" id="SSF53335">
    <property type="entry name" value="S-adenosyl-L-methionine-dependent methyltransferases"/>
    <property type="match status" value="1"/>
</dbReference>
<dbReference type="RefSeq" id="WP_379051312.1">
    <property type="nucleotide sequence ID" value="NZ_JBHUIK010000002.1"/>
</dbReference>